<keyword evidence="3" id="KW-0032">Aminotransferase</keyword>
<keyword evidence="5" id="KW-0663">Pyridoxal phosphate</keyword>
<reference evidence="7" key="1">
    <citation type="submission" date="2018-05" db="EMBL/GenBank/DDBJ databases">
        <authorList>
            <person name="Lanie J.A."/>
            <person name="Ng W.-L."/>
            <person name="Kazmierczak K.M."/>
            <person name="Andrzejewski T.M."/>
            <person name="Davidsen T.M."/>
            <person name="Wayne K.J."/>
            <person name="Tettelin H."/>
            <person name="Glass J.I."/>
            <person name="Rusch D."/>
            <person name="Podicherti R."/>
            <person name="Tsui H.-C.T."/>
            <person name="Winkler M.E."/>
        </authorList>
    </citation>
    <scope>NUCLEOTIDE SEQUENCE</scope>
</reference>
<evidence type="ECO:0000256" key="3">
    <source>
        <dbReference type="ARBA" id="ARBA00022576"/>
    </source>
</evidence>
<dbReference type="GO" id="GO:0008483">
    <property type="term" value="F:transaminase activity"/>
    <property type="evidence" value="ECO:0007669"/>
    <property type="project" value="UniProtKB-KW"/>
</dbReference>
<comment type="cofactor">
    <cofactor evidence="1">
        <name>pyridoxal 5'-phosphate</name>
        <dbReference type="ChEBI" id="CHEBI:597326"/>
    </cofactor>
</comment>
<dbReference type="EMBL" id="UINC01021375">
    <property type="protein sequence ID" value="SVA88800.1"/>
    <property type="molecule type" value="Genomic_DNA"/>
</dbReference>
<dbReference type="PRINTS" id="PR00753">
    <property type="entry name" value="ACCSYNTHASE"/>
</dbReference>
<evidence type="ECO:0000259" key="6">
    <source>
        <dbReference type="Pfam" id="PF00155"/>
    </source>
</evidence>
<dbReference type="PROSITE" id="PS00105">
    <property type="entry name" value="AA_TRANSFER_CLASS_1"/>
    <property type="match status" value="1"/>
</dbReference>
<accession>A0A381ZHS1</accession>
<evidence type="ECO:0000313" key="7">
    <source>
        <dbReference type="EMBL" id="SVA88800.1"/>
    </source>
</evidence>
<dbReference type="Gene3D" id="3.90.1150.10">
    <property type="entry name" value="Aspartate Aminotransferase, domain 1"/>
    <property type="match status" value="1"/>
</dbReference>
<dbReference type="InterPro" id="IPR015424">
    <property type="entry name" value="PyrdxlP-dep_Trfase"/>
</dbReference>
<dbReference type="Gene3D" id="3.40.640.10">
    <property type="entry name" value="Type I PLP-dependent aspartate aminotransferase-like (Major domain)"/>
    <property type="match status" value="1"/>
</dbReference>
<dbReference type="AlphaFoldDB" id="A0A381ZHS1"/>
<evidence type="ECO:0000256" key="5">
    <source>
        <dbReference type="ARBA" id="ARBA00022898"/>
    </source>
</evidence>
<dbReference type="PANTHER" id="PTHR46383:SF1">
    <property type="entry name" value="ASPARTATE AMINOTRANSFERASE"/>
    <property type="match status" value="1"/>
</dbReference>
<keyword evidence="4" id="KW-0808">Transferase</keyword>
<dbReference type="InterPro" id="IPR004839">
    <property type="entry name" value="Aminotransferase_I/II_large"/>
</dbReference>
<name>A0A381ZHS1_9ZZZZ</name>
<dbReference type="InterPro" id="IPR050596">
    <property type="entry name" value="AspAT/PAT-like"/>
</dbReference>
<protein>
    <recommendedName>
        <fullName evidence="6">Aminotransferase class I/classII large domain-containing protein</fullName>
    </recommendedName>
</protein>
<organism evidence="7">
    <name type="scientific">marine metagenome</name>
    <dbReference type="NCBI Taxonomy" id="408172"/>
    <lineage>
        <taxon>unclassified sequences</taxon>
        <taxon>metagenomes</taxon>
        <taxon>ecological metagenomes</taxon>
    </lineage>
</organism>
<dbReference type="CDD" id="cd00609">
    <property type="entry name" value="AAT_like"/>
    <property type="match status" value="1"/>
</dbReference>
<dbReference type="Pfam" id="PF00155">
    <property type="entry name" value="Aminotran_1_2"/>
    <property type="match status" value="1"/>
</dbReference>
<gene>
    <name evidence="7" type="ORF">METZ01_LOCUS141654</name>
</gene>
<evidence type="ECO:0000256" key="2">
    <source>
        <dbReference type="ARBA" id="ARBA00007441"/>
    </source>
</evidence>
<comment type="similarity">
    <text evidence="2">Belongs to the class-I pyridoxal-phosphate-dependent aminotransferase family.</text>
</comment>
<evidence type="ECO:0000256" key="1">
    <source>
        <dbReference type="ARBA" id="ARBA00001933"/>
    </source>
</evidence>
<dbReference type="InterPro" id="IPR015422">
    <property type="entry name" value="PyrdxlP-dep_Trfase_small"/>
</dbReference>
<dbReference type="SUPFAM" id="SSF53383">
    <property type="entry name" value="PLP-dependent transferases"/>
    <property type="match status" value="1"/>
</dbReference>
<dbReference type="GO" id="GO:0006520">
    <property type="term" value="P:amino acid metabolic process"/>
    <property type="evidence" value="ECO:0007669"/>
    <property type="project" value="InterPro"/>
</dbReference>
<dbReference type="GO" id="GO:0030170">
    <property type="term" value="F:pyridoxal phosphate binding"/>
    <property type="evidence" value="ECO:0007669"/>
    <property type="project" value="InterPro"/>
</dbReference>
<dbReference type="PANTHER" id="PTHR46383">
    <property type="entry name" value="ASPARTATE AMINOTRANSFERASE"/>
    <property type="match status" value="1"/>
</dbReference>
<dbReference type="InterPro" id="IPR004838">
    <property type="entry name" value="NHTrfase_class1_PyrdxlP-BS"/>
</dbReference>
<feature type="domain" description="Aminotransferase class I/classII large" evidence="6">
    <location>
        <begin position="2"/>
        <end position="291"/>
    </location>
</feature>
<proteinExistence type="inferred from homology"/>
<evidence type="ECO:0000256" key="4">
    <source>
        <dbReference type="ARBA" id="ARBA00022679"/>
    </source>
</evidence>
<sequence length="303" mass="34705">MKRENDYNADPYSEILITSGAQSAILASLMAILNINDEVILTAPYYRTYEEMAVICGAKIVPIITDYESNYTLDVNVVEEKITENTKAIILVSPSNPTGTVLKKEIIQEIYKLSVKHDVVLFTDEIYEHYIFDDNLHYSINSDYPEKNNVISIYSLSKGYGLTGIRVGYIVSNENMIASIAPFHHAMNICAPVNAQYASIEALNHSRSWFDEEMKNININRKLWIDTLRDLEIPFGESQGAYYICFDISKFKKSSKEVSQELREKHKLIINSQDENYLRASFMADKDTLEIGLNKLSEYFRNI</sequence>
<dbReference type="InterPro" id="IPR015421">
    <property type="entry name" value="PyrdxlP-dep_Trfase_major"/>
</dbReference>